<dbReference type="RefSeq" id="WP_139917809.1">
    <property type="nucleotide sequence ID" value="NZ_CBCSLE010000054.1"/>
</dbReference>
<dbReference type="InterPro" id="IPR019734">
    <property type="entry name" value="TPR_rpt"/>
</dbReference>
<dbReference type="SMART" id="SM00028">
    <property type="entry name" value="TPR"/>
    <property type="match status" value="3"/>
</dbReference>
<dbReference type="Pfam" id="PF13432">
    <property type="entry name" value="TPR_16"/>
    <property type="match status" value="1"/>
</dbReference>
<feature type="repeat" description="TPR" evidence="1">
    <location>
        <begin position="52"/>
        <end position="85"/>
    </location>
</feature>
<proteinExistence type="predicted"/>
<feature type="compositionally biased region" description="Low complexity" evidence="2">
    <location>
        <begin position="186"/>
        <end position="196"/>
    </location>
</feature>
<dbReference type="PANTHER" id="PTHR12558:SF13">
    <property type="entry name" value="CELL DIVISION CYCLE PROTEIN 27 HOMOLOG"/>
    <property type="match status" value="1"/>
</dbReference>
<keyword evidence="4" id="KW-1185">Reference proteome</keyword>
<dbReference type="Pfam" id="PF14559">
    <property type="entry name" value="TPR_19"/>
    <property type="match status" value="1"/>
</dbReference>
<dbReference type="Gene3D" id="3.60.160.10">
    <property type="entry name" value="Mitochondrial biogenesis AIM24"/>
    <property type="match status" value="1"/>
</dbReference>
<dbReference type="PANTHER" id="PTHR12558">
    <property type="entry name" value="CELL DIVISION CYCLE 16,23,27"/>
    <property type="match status" value="1"/>
</dbReference>
<dbReference type="EMBL" id="JAAAPK010000002">
    <property type="protein sequence ID" value="NBC39855.1"/>
    <property type="molecule type" value="Genomic_DNA"/>
</dbReference>
<feature type="region of interest" description="Disordered" evidence="2">
    <location>
        <begin position="162"/>
        <end position="320"/>
    </location>
</feature>
<accession>A0A7X5BQJ1</accession>
<sequence>MTTRTKGTKPPGPDDEEFLQQLHRGSELLGAGKVTEAKDFLERAHQLQPRHEKAQNLLGLTYFKLGLFDRAADLYEMLVRDNPVDPTLRVNLGLVYLKTNALQRAAREFETATDLAPDHKKAHNYLGLTFAQMGEYGRAREHFLLSGSDAMAEKMSRAIAGEVYSRPPAAPMPARPRQEEEEEETAAPPASASGESDWGAQFGLDEAPRSPRAAAAPPPQVAAKPPDDDMRFAEDEGPPAPTDDHAFTSGAATQVQEDEDPSLAAGESLFDEDAELAATTDADTSGDDVEVADELPPTPVSEEIEVSEEPPVLASDLESEPGDAFAETFAALATSEPPPATRPAEPIQLTRSIGSLQVTHSAEPPSSPEAGTGASPPVLTAWVPSVALPGAVEGQPFTQGASAMALAVEGELLTRLEGLIAVRGQVTFEPEMKRFRGRATDKPFGEGDQSMVRARGQGTLHLEPVSGRQWVAVSLDDESVYLRDACVFAFEEPVVFENGRVPSDLAQDLDLVHLRGQGRVLLSLTGPLRSVPVAMDQPVTVPLTHLVGWVGNLTPRVVPLVTSAAGETLKAAVELGGEGFALIALGVR</sequence>
<evidence type="ECO:0000313" key="3">
    <source>
        <dbReference type="EMBL" id="NBC39855.1"/>
    </source>
</evidence>
<dbReference type="InterPro" id="IPR002838">
    <property type="entry name" value="AIM24"/>
</dbReference>
<dbReference type="AlphaFoldDB" id="A0A7X5BQJ1"/>
<reference evidence="3 4" key="1">
    <citation type="submission" date="2020-01" db="EMBL/GenBank/DDBJ databases">
        <title>The draft genome sequence of Corallococcus exiguus DSM 14696.</title>
        <authorList>
            <person name="Zhang X."/>
            <person name="Zhu H."/>
        </authorList>
    </citation>
    <scope>NUCLEOTIDE SEQUENCE [LARGE SCALE GENOMIC DNA]</scope>
    <source>
        <strain evidence="3 4">DSM 14696</strain>
    </source>
</reference>
<evidence type="ECO:0000256" key="1">
    <source>
        <dbReference type="PROSITE-ProRule" id="PRU00339"/>
    </source>
</evidence>
<feature type="compositionally biased region" description="Acidic residues" evidence="2">
    <location>
        <begin position="284"/>
        <end position="293"/>
    </location>
</feature>
<dbReference type="Proteomes" id="UP000537825">
    <property type="component" value="Unassembled WGS sequence"/>
</dbReference>
<dbReference type="Gene3D" id="1.25.40.10">
    <property type="entry name" value="Tetratricopeptide repeat domain"/>
    <property type="match status" value="1"/>
</dbReference>
<dbReference type="Pfam" id="PF01987">
    <property type="entry name" value="AIM24"/>
    <property type="match status" value="1"/>
</dbReference>
<dbReference type="SUPFAM" id="SSF48452">
    <property type="entry name" value="TPR-like"/>
    <property type="match status" value="1"/>
</dbReference>
<evidence type="ECO:0000256" key="2">
    <source>
        <dbReference type="SAM" id="MobiDB-lite"/>
    </source>
</evidence>
<feature type="compositionally biased region" description="Basic and acidic residues" evidence="2">
    <location>
        <begin position="225"/>
        <end position="234"/>
    </location>
</feature>
<evidence type="ECO:0000313" key="4">
    <source>
        <dbReference type="Proteomes" id="UP000537825"/>
    </source>
</evidence>
<gene>
    <name evidence="3" type="ORF">GTZ93_08410</name>
</gene>
<dbReference type="SUPFAM" id="SSF51219">
    <property type="entry name" value="TRAP-like"/>
    <property type="match status" value="1"/>
</dbReference>
<protein>
    <submittedName>
        <fullName evidence="3">Tetratricopeptide repeat protein</fullName>
    </submittedName>
</protein>
<comment type="caution">
    <text evidence="3">The sequence shown here is derived from an EMBL/GenBank/DDBJ whole genome shotgun (WGS) entry which is preliminary data.</text>
</comment>
<dbReference type="InterPro" id="IPR036983">
    <property type="entry name" value="AIM24_sf"/>
</dbReference>
<dbReference type="PROSITE" id="PS50005">
    <property type="entry name" value="TPR"/>
    <property type="match status" value="2"/>
</dbReference>
<dbReference type="InterPro" id="IPR016031">
    <property type="entry name" value="Trp_RNA-bd_attenuator-like_dom"/>
</dbReference>
<keyword evidence="1" id="KW-0802">TPR repeat</keyword>
<dbReference type="InterPro" id="IPR011990">
    <property type="entry name" value="TPR-like_helical_dom_sf"/>
</dbReference>
<feature type="region of interest" description="Disordered" evidence="2">
    <location>
        <begin position="357"/>
        <end position="376"/>
    </location>
</feature>
<name>A0A7X5BQJ1_9BACT</name>
<feature type="repeat" description="TPR" evidence="1">
    <location>
        <begin position="86"/>
        <end position="119"/>
    </location>
</feature>
<organism evidence="3 4">
    <name type="scientific">Corallococcus exiguus</name>
    <dbReference type="NCBI Taxonomy" id="83462"/>
    <lineage>
        <taxon>Bacteria</taxon>
        <taxon>Pseudomonadati</taxon>
        <taxon>Myxococcota</taxon>
        <taxon>Myxococcia</taxon>
        <taxon>Myxococcales</taxon>
        <taxon>Cystobacterineae</taxon>
        <taxon>Myxococcaceae</taxon>
        <taxon>Corallococcus</taxon>
    </lineage>
</organism>